<evidence type="ECO:0000256" key="6">
    <source>
        <dbReference type="ARBA" id="ARBA00022737"/>
    </source>
</evidence>
<dbReference type="Proteomes" id="UP000886520">
    <property type="component" value="Chromosome 14"/>
</dbReference>
<keyword evidence="3 9" id="KW-0813">Transport</keyword>
<dbReference type="InterPro" id="IPR004316">
    <property type="entry name" value="SWEET_rpt"/>
</dbReference>
<dbReference type="EMBL" id="JABFUD020000014">
    <property type="protein sequence ID" value="KAI5070621.1"/>
    <property type="molecule type" value="Genomic_DNA"/>
</dbReference>
<dbReference type="InterPro" id="IPR047664">
    <property type="entry name" value="SWEET"/>
</dbReference>
<proteinExistence type="inferred from homology"/>
<evidence type="ECO:0000313" key="10">
    <source>
        <dbReference type="EMBL" id="KAI5070621.1"/>
    </source>
</evidence>
<organism evidence="10 11">
    <name type="scientific">Adiantum capillus-veneris</name>
    <name type="common">Maidenhair fern</name>
    <dbReference type="NCBI Taxonomy" id="13818"/>
    <lineage>
        <taxon>Eukaryota</taxon>
        <taxon>Viridiplantae</taxon>
        <taxon>Streptophyta</taxon>
        <taxon>Embryophyta</taxon>
        <taxon>Tracheophyta</taxon>
        <taxon>Polypodiopsida</taxon>
        <taxon>Polypodiidae</taxon>
        <taxon>Polypodiales</taxon>
        <taxon>Pteridineae</taxon>
        <taxon>Pteridaceae</taxon>
        <taxon>Vittarioideae</taxon>
        <taxon>Adiantum</taxon>
    </lineage>
</organism>
<dbReference type="GO" id="GO:0051119">
    <property type="term" value="F:sugar transmembrane transporter activity"/>
    <property type="evidence" value="ECO:0007669"/>
    <property type="project" value="InterPro"/>
</dbReference>
<gene>
    <name evidence="10" type="ORF">GOP47_0014964</name>
</gene>
<evidence type="ECO:0000256" key="8">
    <source>
        <dbReference type="ARBA" id="ARBA00023136"/>
    </source>
</evidence>
<keyword evidence="8 9" id="KW-0472">Membrane</keyword>
<dbReference type="PANTHER" id="PTHR10791:SF22">
    <property type="entry name" value="BIDIRECTIONAL SUGAR TRANSPORTER SWEET11"/>
    <property type="match status" value="1"/>
</dbReference>
<feature type="transmembrane region" description="Helical" evidence="9">
    <location>
        <begin position="6"/>
        <end position="29"/>
    </location>
</feature>
<comment type="subcellular location">
    <subcellularLocation>
        <location evidence="9">Cell membrane</location>
        <topology evidence="9">Multi-pass membrane protein</topology>
    </subcellularLocation>
    <subcellularLocation>
        <location evidence="1">Endomembrane system</location>
        <topology evidence="1">Multi-pass membrane protein</topology>
    </subcellularLocation>
</comment>
<keyword evidence="11" id="KW-1185">Reference proteome</keyword>
<accession>A0A9D4UN68</accession>
<dbReference type="Pfam" id="PF03083">
    <property type="entry name" value="MtN3_slv"/>
    <property type="match status" value="2"/>
</dbReference>
<evidence type="ECO:0000313" key="11">
    <source>
        <dbReference type="Proteomes" id="UP000886520"/>
    </source>
</evidence>
<name>A0A9D4UN68_ADICA</name>
<evidence type="ECO:0000256" key="4">
    <source>
        <dbReference type="ARBA" id="ARBA00022597"/>
    </source>
</evidence>
<dbReference type="FunFam" id="1.20.1280.290:FF:000001">
    <property type="entry name" value="Bidirectional sugar transporter SWEET"/>
    <property type="match status" value="1"/>
</dbReference>
<evidence type="ECO:0000256" key="5">
    <source>
        <dbReference type="ARBA" id="ARBA00022692"/>
    </source>
</evidence>
<keyword evidence="6" id="KW-0677">Repeat</keyword>
<comment type="function">
    <text evidence="9">Mediates both low-affinity uptake and efflux of sugar across the membrane.</text>
</comment>
<evidence type="ECO:0000256" key="3">
    <source>
        <dbReference type="ARBA" id="ARBA00022448"/>
    </source>
</evidence>
<keyword evidence="5 9" id="KW-0812">Transmembrane</keyword>
<comment type="caution">
    <text evidence="10">The sequence shown here is derived from an EMBL/GenBank/DDBJ whole genome shotgun (WGS) entry which is preliminary data.</text>
</comment>
<comment type="similarity">
    <text evidence="2 9">Belongs to the SWEET sugar transporter family.</text>
</comment>
<dbReference type="AlphaFoldDB" id="A0A9D4UN68"/>
<sequence length="242" mass="26769">MELLMLVVGVIGNAISIMVFLAPLPTFFSIVKRRDTKSFSAVPYIVCLFSQMLWLYYGVLNPKGLLLVTISSVGCGFETSYLIIYLVFATKPQKVYNFKLLGISLLSFLCIFLSTLFGAKGHKRLTIVGLLGCINSICMYAAPLGVMKQVIATRSVEFMPFFLSFSLFLCGGIWSAYALIVKDLFIGVPNGIGLLLGTIQLVLYLMFFDRKPKQAKLESPFPNNFNSKGITTFLVVVDQTSS</sequence>
<evidence type="ECO:0000256" key="2">
    <source>
        <dbReference type="ARBA" id="ARBA00007809"/>
    </source>
</evidence>
<evidence type="ECO:0000256" key="1">
    <source>
        <dbReference type="ARBA" id="ARBA00004127"/>
    </source>
</evidence>
<dbReference type="OrthoDB" id="409725at2759"/>
<feature type="transmembrane region" description="Helical" evidence="9">
    <location>
        <begin position="100"/>
        <end position="119"/>
    </location>
</feature>
<feature type="transmembrane region" description="Helical" evidence="9">
    <location>
        <begin position="65"/>
        <end position="88"/>
    </location>
</feature>
<feature type="transmembrane region" description="Helical" evidence="9">
    <location>
        <begin position="186"/>
        <end position="207"/>
    </location>
</feature>
<keyword evidence="4 9" id="KW-0762">Sugar transport</keyword>
<dbReference type="GO" id="GO:0005886">
    <property type="term" value="C:plasma membrane"/>
    <property type="evidence" value="ECO:0007669"/>
    <property type="project" value="UniProtKB-SubCell"/>
</dbReference>
<dbReference type="PANTHER" id="PTHR10791">
    <property type="entry name" value="RAG1-ACTIVATING PROTEIN 1"/>
    <property type="match status" value="1"/>
</dbReference>
<dbReference type="GO" id="GO:0012505">
    <property type="term" value="C:endomembrane system"/>
    <property type="evidence" value="ECO:0007669"/>
    <property type="project" value="UniProtKB-SubCell"/>
</dbReference>
<dbReference type="Gene3D" id="1.20.1280.290">
    <property type="match status" value="2"/>
</dbReference>
<reference evidence="10" key="1">
    <citation type="submission" date="2021-01" db="EMBL/GenBank/DDBJ databases">
        <title>Adiantum capillus-veneris genome.</title>
        <authorList>
            <person name="Fang Y."/>
            <person name="Liao Q."/>
        </authorList>
    </citation>
    <scope>NUCLEOTIDE SEQUENCE</scope>
    <source>
        <strain evidence="10">H3</strain>
        <tissue evidence="10">Leaf</tissue>
    </source>
</reference>
<feature type="transmembrane region" description="Helical" evidence="9">
    <location>
        <begin position="158"/>
        <end position="180"/>
    </location>
</feature>
<feature type="transmembrane region" description="Helical" evidence="9">
    <location>
        <begin position="125"/>
        <end position="146"/>
    </location>
</feature>
<dbReference type="FunFam" id="1.20.1280.290:FF:000002">
    <property type="entry name" value="Bidirectional sugar transporter SWEET"/>
    <property type="match status" value="1"/>
</dbReference>
<evidence type="ECO:0000256" key="7">
    <source>
        <dbReference type="ARBA" id="ARBA00022989"/>
    </source>
</evidence>
<feature type="transmembrane region" description="Helical" evidence="9">
    <location>
        <begin position="41"/>
        <end position="59"/>
    </location>
</feature>
<evidence type="ECO:0000256" key="9">
    <source>
        <dbReference type="RuleBase" id="RU910715"/>
    </source>
</evidence>
<protein>
    <recommendedName>
        <fullName evidence="9">Bidirectional sugar transporter SWEET</fullName>
    </recommendedName>
</protein>
<keyword evidence="7 9" id="KW-1133">Transmembrane helix</keyword>